<organism evidence="1 2">
    <name type="scientific">Bipolaris oryzae ATCC 44560</name>
    <dbReference type="NCBI Taxonomy" id="930090"/>
    <lineage>
        <taxon>Eukaryota</taxon>
        <taxon>Fungi</taxon>
        <taxon>Dikarya</taxon>
        <taxon>Ascomycota</taxon>
        <taxon>Pezizomycotina</taxon>
        <taxon>Dothideomycetes</taxon>
        <taxon>Pleosporomycetidae</taxon>
        <taxon>Pleosporales</taxon>
        <taxon>Pleosporineae</taxon>
        <taxon>Pleosporaceae</taxon>
        <taxon>Bipolaris</taxon>
    </lineage>
</organism>
<dbReference type="RefSeq" id="XP_007692886.1">
    <property type="nucleotide sequence ID" value="XM_007694696.1"/>
</dbReference>
<dbReference type="KEGG" id="bor:COCMIDRAFT_108393"/>
<gene>
    <name evidence="1" type="ORF">COCMIDRAFT_108393</name>
</gene>
<dbReference type="GeneID" id="19119235"/>
<evidence type="ECO:0000313" key="2">
    <source>
        <dbReference type="Proteomes" id="UP000054032"/>
    </source>
</evidence>
<accession>W6YSU3</accession>
<dbReference type="HOGENOM" id="CLU_3055845_0_0_1"/>
<name>W6YSU3_COCMI</name>
<keyword evidence="2" id="KW-1185">Reference proteome</keyword>
<protein>
    <submittedName>
        <fullName evidence="1">Uncharacterized protein</fullName>
    </submittedName>
</protein>
<reference evidence="1 2" key="1">
    <citation type="journal article" date="2013" name="PLoS Genet.">
        <title>Comparative genome structure, secondary metabolite, and effector coding capacity across Cochliobolus pathogens.</title>
        <authorList>
            <person name="Condon B.J."/>
            <person name="Leng Y."/>
            <person name="Wu D."/>
            <person name="Bushley K.E."/>
            <person name="Ohm R.A."/>
            <person name="Otillar R."/>
            <person name="Martin J."/>
            <person name="Schackwitz W."/>
            <person name="Grimwood J."/>
            <person name="MohdZainudin N."/>
            <person name="Xue C."/>
            <person name="Wang R."/>
            <person name="Manning V.A."/>
            <person name="Dhillon B."/>
            <person name="Tu Z.J."/>
            <person name="Steffenson B.J."/>
            <person name="Salamov A."/>
            <person name="Sun H."/>
            <person name="Lowry S."/>
            <person name="LaButti K."/>
            <person name="Han J."/>
            <person name="Copeland A."/>
            <person name="Lindquist E."/>
            <person name="Barry K."/>
            <person name="Schmutz J."/>
            <person name="Baker S.E."/>
            <person name="Ciuffetti L.M."/>
            <person name="Grigoriev I.V."/>
            <person name="Zhong S."/>
            <person name="Turgeon B.G."/>
        </authorList>
    </citation>
    <scope>NUCLEOTIDE SEQUENCE [LARGE SCALE GENOMIC DNA]</scope>
    <source>
        <strain evidence="1 2">ATCC 44560</strain>
    </source>
</reference>
<dbReference type="OrthoDB" id="3261222at2759"/>
<dbReference type="Proteomes" id="UP000054032">
    <property type="component" value="Unassembled WGS sequence"/>
</dbReference>
<dbReference type="EMBL" id="KI964152">
    <property type="protein sequence ID" value="EUC40608.1"/>
    <property type="molecule type" value="Genomic_DNA"/>
</dbReference>
<feature type="non-terminal residue" evidence="1">
    <location>
        <position position="1"/>
    </location>
</feature>
<proteinExistence type="predicted"/>
<sequence length="54" mass="6033">IFLRPGRVMKVMASLATELAALLKRRTGSITEQNKHYPRQLIHLDLSANDSGTI</sequence>
<dbReference type="AlphaFoldDB" id="W6YSU3"/>
<evidence type="ECO:0000313" key="1">
    <source>
        <dbReference type="EMBL" id="EUC40608.1"/>
    </source>
</evidence>